<dbReference type="EMBL" id="SNYI01000002">
    <property type="protein sequence ID" value="TDQ31056.1"/>
    <property type="molecule type" value="Genomic_DNA"/>
</dbReference>
<keyword evidence="2" id="KW-0378">Hydrolase</keyword>
<dbReference type="Gene3D" id="3.60.21.10">
    <property type="match status" value="1"/>
</dbReference>
<dbReference type="Pfam" id="PF02872">
    <property type="entry name" value="5_nucleotid_C"/>
    <property type="match status" value="1"/>
</dbReference>
<dbReference type="OrthoDB" id="9775118at2"/>
<reference evidence="5 6" key="1">
    <citation type="submission" date="2019-03" db="EMBL/GenBank/DDBJ databases">
        <title>Genomic Encyclopedia of Archaeal and Bacterial Type Strains, Phase II (KMG-II): from individual species to whole genera.</title>
        <authorList>
            <person name="Goeker M."/>
        </authorList>
    </citation>
    <scope>NUCLEOTIDE SEQUENCE [LARGE SCALE GENOMIC DNA]</scope>
    <source>
        <strain evidence="5 6">DSM 18435</strain>
    </source>
</reference>
<dbReference type="InterPro" id="IPR006179">
    <property type="entry name" value="5_nucleotidase/apyrase"/>
</dbReference>
<organism evidence="5 6">
    <name type="scientific">Zeaxanthinibacter enoshimensis</name>
    <dbReference type="NCBI Taxonomy" id="392009"/>
    <lineage>
        <taxon>Bacteria</taxon>
        <taxon>Pseudomonadati</taxon>
        <taxon>Bacteroidota</taxon>
        <taxon>Flavobacteriia</taxon>
        <taxon>Flavobacteriales</taxon>
        <taxon>Flavobacteriaceae</taxon>
        <taxon>Zeaxanthinibacter</taxon>
    </lineage>
</organism>
<feature type="domain" description="5'-Nucleotidase C-terminal" evidence="4">
    <location>
        <begin position="289"/>
        <end position="427"/>
    </location>
</feature>
<proteinExistence type="inferred from homology"/>
<feature type="domain" description="Calcineurin-like phosphoesterase" evidence="3">
    <location>
        <begin position="5"/>
        <end position="216"/>
    </location>
</feature>
<accession>A0A4R6TJP2</accession>
<dbReference type="PANTHER" id="PTHR11575:SF24">
    <property type="entry name" value="5'-NUCLEOTIDASE"/>
    <property type="match status" value="1"/>
</dbReference>
<dbReference type="InterPro" id="IPR008334">
    <property type="entry name" value="5'-Nucleotdase_C"/>
</dbReference>
<evidence type="ECO:0000259" key="4">
    <source>
        <dbReference type="Pfam" id="PF02872"/>
    </source>
</evidence>
<comment type="caution">
    <text evidence="5">The sequence shown here is derived from an EMBL/GenBank/DDBJ whole genome shotgun (WGS) entry which is preliminary data.</text>
</comment>
<dbReference type="Gene3D" id="3.90.780.10">
    <property type="entry name" value="5'-Nucleotidase, C-terminal domain"/>
    <property type="match status" value="1"/>
</dbReference>
<dbReference type="AlphaFoldDB" id="A0A4R6TJP2"/>
<dbReference type="GO" id="GO:0030288">
    <property type="term" value="C:outer membrane-bounded periplasmic space"/>
    <property type="evidence" value="ECO:0007669"/>
    <property type="project" value="TreeGrafter"/>
</dbReference>
<evidence type="ECO:0000256" key="2">
    <source>
        <dbReference type="RuleBase" id="RU362119"/>
    </source>
</evidence>
<dbReference type="Proteomes" id="UP000295468">
    <property type="component" value="Unassembled WGS sequence"/>
</dbReference>
<name>A0A4R6TJP2_9FLAO</name>
<dbReference type="GO" id="GO:0000166">
    <property type="term" value="F:nucleotide binding"/>
    <property type="evidence" value="ECO:0007669"/>
    <property type="project" value="UniProtKB-KW"/>
</dbReference>
<evidence type="ECO:0000313" key="6">
    <source>
        <dbReference type="Proteomes" id="UP000295468"/>
    </source>
</evidence>
<dbReference type="PANTHER" id="PTHR11575">
    <property type="entry name" value="5'-NUCLEOTIDASE-RELATED"/>
    <property type="match status" value="1"/>
</dbReference>
<dbReference type="SUPFAM" id="SSF55816">
    <property type="entry name" value="5'-nucleotidase (syn. UDP-sugar hydrolase), C-terminal domain"/>
    <property type="match status" value="1"/>
</dbReference>
<keyword evidence="6" id="KW-1185">Reference proteome</keyword>
<evidence type="ECO:0000259" key="3">
    <source>
        <dbReference type="Pfam" id="PF00149"/>
    </source>
</evidence>
<gene>
    <name evidence="5" type="ORF">CLV82_1757</name>
</gene>
<evidence type="ECO:0000256" key="1">
    <source>
        <dbReference type="ARBA" id="ARBA00022729"/>
    </source>
</evidence>
<comment type="similarity">
    <text evidence="2">Belongs to the 5'-nucleotidase family.</text>
</comment>
<protein>
    <submittedName>
        <fullName evidence="5">5'-nucleotidase</fullName>
    </submittedName>
</protein>
<evidence type="ECO:0000313" key="5">
    <source>
        <dbReference type="EMBL" id="TDQ31056.1"/>
    </source>
</evidence>
<dbReference type="Pfam" id="PF00149">
    <property type="entry name" value="Metallophos"/>
    <property type="match status" value="1"/>
</dbReference>
<sequence length="475" mass="53047">MDLDILFVNDIHGYLSPHPDLFYDASGEVVETVGGYAAIAGLVEKIRKENPNILFFDGGDTLHGTKPLVDSRGKAILPILNALQLDGMVGHWDFAYGPEHLEELSKHLNFPLLGCNVFKEDGSNFFPPAALFENGGLKIGVIGICAMIIDKVMPEKMSSSLRFTSGVNEVPRHIKNLKADGADLIILLSHNGFPQDVELLKRVEGVDICLSSHTHNRIYDAIKINGARIVQCGCHGAFLGRLSLEIKGKNIKSCKYRLIKVDDSIPKNTEVEDMVNNIEAAYTEIRNTVVGHTEEVLHRYNTLNSTMDELLLRAIAHSTNTEITFSNGWRYGAPIPKGNITENDLYNITPMNPPVSTVDLTGEEIKQMLEENLERTFSSDPFGQMGGYIKRCLGLQVNMRIENPQGHRIQEIYFKGAHLQMDKTYTVGFVTMQGVAKKYGENRKQHDKKAVEAMKEYLQENPKFSPGNTRSFRLV</sequence>
<keyword evidence="2" id="KW-0547">Nucleotide-binding</keyword>
<dbReference type="GO" id="GO:0009166">
    <property type="term" value="P:nucleotide catabolic process"/>
    <property type="evidence" value="ECO:0007669"/>
    <property type="project" value="InterPro"/>
</dbReference>
<keyword evidence="1" id="KW-0732">Signal</keyword>
<dbReference type="InterPro" id="IPR004843">
    <property type="entry name" value="Calcineurin-like_PHP"/>
</dbReference>
<dbReference type="RefSeq" id="WP_133643913.1">
    <property type="nucleotide sequence ID" value="NZ_SNYI01000002.1"/>
</dbReference>
<dbReference type="SUPFAM" id="SSF56300">
    <property type="entry name" value="Metallo-dependent phosphatases"/>
    <property type="match status" value="1"/>
</dbReference>
<dbReference type="PRINTS" id="PR01607">
    <property type="entry name" value="APYRASEFAMLY"/>
</dbReference>
<dbReference type="InterPro" id="IPR036907">
    <property type="entry name" value="5'-Nucleotdase_C_sf"/>
</dbReference>
<dbReference type="GO" id="GO:0016787">
    <property type="term" value="F:hydrolase activity"/>
    <property type="evidence" value="ECO:0007669"/>
    <property type="project" value="UniProtKB-KW"/>
</dbReference>
<dbReference type="InterPro" id="IPR029052">
    <property type="entry name" value="Metallo-depent_PP-like"/>
</dbReference>